<dbReference type="GO" id="GO:0009847">
    <property type="term" value="P:spore germination"/>
    <property type="evidence" value="ECO:0007669"/>
    <property type="project" value="InterPro"/>
</dbReference>
<dbReference type="EMBL" id="VUNJ01000002">
    <property type="protein sequence ID" value="MST90950.1"/>
    <property type="molecule type" value="Genomic_DNA"/>
</dbReference>
<dbReference type="Proteomes" id="UP000472755">
    <property type="component" value="Unassembled WGS sequence"/>
</dbReference>
<organism evidence="4 8">
    <name type="scientific">Ruthenibacterium lactatiformans</name>
    <dbReference type="NCBI Taxonomy" id="1550024"/>
    <lineage>
        <taxon>Bacteria</taxon>
        <taxon>Bacillati</taxon>
        <taxon>Bacillota</taxon>
        <taxon>Clostridia</taxon>
        <taxon>Eubacteriales</taxon>
        <taxon>Oscillospiraceae</taxon>
        <taxon>Ruthenibacterium</taxon>
    </lineage>
</organism>
<dbReference type="GO" id="GO:0016020">
    <property type="term" value="C:membrane"/>
    <property type="evidence" value="ECO:0007669"/>
    <property type="project" value="InterPro"/>
</dbReference>
<feature type="transmembrane region" description="Helical" evidence="3">
    <location>
        <begin position="288"/>
        <end position="308"/>
    </location>
</feature>
<dbReference type="InterPro" id="IPR004995">
    <property type="entry name" value="Spore_Ger"/>
</dbReference>
<sequence>MHLEQTLTTSLLDNKLALKGLFGTATDFYTKDITLMGYPACICMFEGLSSIERLWIMMLDVLSKPDVQPETPEELFDYILKQTAIPLESKSVVCVEDARAQLTAGTSVILIDGVARGLVLSTQSMQFRSVQEPSGEGNVRGSREGFTEPLRVNISLMRRLIRSGELMVETMTVGEHTKTEIALLYNTQLVPKQMLSTVKRRLESVKLPFLFDTGYLAAFLQKSRFSFFQSVGYTERPDTACAKICEGKIIIMANGSPFAMIVPYFFNENFQSMDDYSEKAYFASLIRILKYSAFLIAVMLPGVFVSVANFTPELLPPELLYKVASAELATPLPLFMEALFVNFLLEIVREAGLRLPKPIGHSVSLVAALIVGDAAVSAGIVGTPVVIVAAMTAICTFVVPSLYEPITVLRILYILAGGLLGPLGIVTLLFCMLLGMCGMNSFGIPYTAPIAPGSSAFWRDGLLRRNWHTLARADFSIDQLPGKETGETQ</sequence>
<evidence type="ECO:0000313" key="8">
    <source>
        <dbReference type="Proteomes" id="UP000053433"/>
    </source>
</evidence>
<keyword evidence="2 3" id="KW-0472">Membrane</keyword>
<reference evidence="10 11" key="2">
    <citation type="journal article" date="2019" name="Nat. Med.">
        <title>A library of human gut bacterial isolates paired with longitudinal multiomics data enables mechanistic microbiome research.</title>
        <authorList>
            <person name="Poyet M."/>
            <person name="Groussin M."/>
            <person name="Gibbons S.M."/>
            <person name="Avila-Pacheco J."/>
            <person name="Jiang X."/>
            <person name="Kearney S.M."/>
            <person name="Perrotta A.R."/>
            <person name="Berdy B."/>
            <person name="Zhao S."/>
            <person name="Lieberman T.D."/>
            <person name="Swanson P.K."/>
            <person name="Smith M."/>
            <person name="Roesemann S."/>
            <person name="Alexander J.E."/>
            <person name="Rich S.A."/>
            <person name="Livny J."/>
            <person name="Vlamakis H."/>
            <person name="Clish C."/>
            <person name="Bullock K."/>
            <person name="Deik A."/>
            <person name="Scott J."/>
            <person name="Pierce K.A."/>
            <person name="Xavier R.J."/>
            <person name="Alm E.J."/>
        </authorList>
    </citation>
    <scope>NUCLEOTIDE SEQUENCE [LARGE SCALE GENOMIC DNA]</scope>
    <source>
        <strain evidence="6 11">BIOML-A4</strain>
        <strain evidence="7 10">BIOML-A7</strain>
    </source>
</reference>
<dbReference type="Pfam" id="PF03323">
    <property type="entry name" value="GerA"/>
    <property type="match status" value="1"/>
</dbReference>
<feature type="transmembrane region" description="Helical" evidence="3">
    <location>
        <begin position="411"/>
        <end position="434"/>
    </location>
</feature>
<dbReference type="PIRSF" id="PIRSF005690">
    <property type="entry name" value="GerBA"/>
    <property type="match status" value="1"/>
</dbReference>
<feature type="transmembrane region" description="Helical" evidence="3">
    <location>
        <begin position="249"/>
        <end position="267"/>
    </location>
</feature>
<evidence type="ECO:0000256" key="3">
    <source>
        <dbReference type="SAM" id="Phobius"/>
    </source>
</evidence>
<feature type="transmembrane region" description="Helical" evidence="3">
    <location>
        <begin position="328"/>
        <end position="345"/>
    </location>
</feature>
<evidence type="ECO:0000313" key="9">
    <source>
        <dbReference type="Proteomes" id="UP000431913"/>
    </source>
</evidence>
<dbReference type="Proteomes" id="UP000053433">
    <property type="component" value="Unassembled WGS sequence"/>
</dbReference>
<evidence type="ECO:0000313" key="10">
    <source>
        <dbReference type="Proteomes" id="UP000449193"/>
    </source>
</evidence>
<dbReference type="EMBL" id="LMUA01000021">
    <property type="protein sequence ID" value="KUE75461.1"/>
    <property type="molecule type" value="Genomic_DNA"/>
</dbReference>
<keyword evidence="3" id="KW-1133">Transmembrane helix</keyword>
<evidence type="ECO:0000313" key="4">
    <source>
        <dbReference type="EMBL" id="KUE75461.1"/>
    </source>
</evidence>
<keyword evidence="3" id="KW-0812">Transmembrane</keyword>
<accession>A0A0W7TNX6</accession>
<feature type="transmembrane region" description="Helical" evidence="3">
    <location>
        <begin position="366"/>
        <end position="399"/>
    </location>
</feature>
<dbReference type="Proteomes" id="UP000431913">
    <property type="component" value="Unassembled WGS sequence"/>
</dbReference>
<name>A0A0W7TNX6_9FIRM</name>
<dbReference type="InterPro" id="IPR050768">
    <property type="entry name" value="UPF0353/GerABKA_families"/>
</dbReference>
<dbReference type="AlphaFoldDB" id="A0A0W7TNX6"/>
<dbReference type="EMBL" id="WMZU01000001">
    <property type="protein sequence ID" value="MTS25907.1"/>
    <property type="molecule type" value="Genomic_DNA"/>
</dbReference>
<reference evidence="4 8" key="1">
    <citation type="submission" date="2015-10" db="EMBL/GenBank/DDBJ databases">
        <title>A novel member of the family Ruminococcaceae isolated from human faeces.</title>
        <authorList>
            <person name="Shkoporov A.N."/>
            <person name="Chaplin A.V."/>
            <person name="Motuzova O.V."/>
            <person name="Kafarskaia L.I."/>
            <person name="Efimov B.A."/>
        </authorList>
    </citation>
    <scope>NUCLEOTIDE SEQUENCE [LARGE SCALE GENOMIC DNA]</scope>
    <source>
        <strain evidence="4 8">668</strain>
    </source>
</reference>
<evidence type="ECO:0000313" key="7">
    <source>
        <dbReference type="EMBL" id="MTS50651.1"/>
    </source>
</evidence>
<evidence type="ECO:0000313" key="6">
    <source>
        <dbReference type="EMBL" id="MTS25907.1"/>
    </source>
</evidence>
<comment type="caution">
    <text evidence="4">The sequence shown here is derived from an EMBL/GenBank/DDBJ whole genome shotgun (WGS) entry which is preliminary data.</text>
</comment>
<dbReference type="PANTHER" id="PTHR22550">
    <property type="entry name" value="SPORE GERMINATION PROTEIN"/>
    <property type="match status" value="1"/>
</dbReference>
<evidence type="ECO:0000313" key="11">
    <source>
        <dbReference type="Proteomes" id="UP000472755"/>
    </source>
</evidence>
<protein>
    <submittedName>
        <fullName evidence="5">Spore germination protein</fullName>
    </submittedName>
</protein>
<gene>
    <name evidence="4" type="ORF">ASJ35_13710</name>
    <name evidence="5" type="ORF">FYJ76_03190</name>
    <name evidence="7" type="ORF">GMD52_03740</name>
    <name evidence="6" type="ORF">GMD59_01245</name>
</gene>
<reference evidence="5 9" key="3">
    <citation type="submission" date="2019-08" db="EMBL/GenBank/DDBJ databases">
        <title>In-depth cultivation of the pig gut microbiome towards novel bacterial diversity and tailored functional studies.</title>
        <authorList>
            <person name="Wylensek D."/>
            <person name="Hitch T.C.A."/>
            <person name="Clavel T."/>
        </authorList>
    </citation>
    <scope>NUCLEOTIDE SEQUENCE [LARGE SCALE GENOMIC DNA]</scope>
    <source>
        <strain evidence="5 9">WCA3-601-WT-6J</strain>
    </source>
</reference>
<dbReference type="PANTHER" id="PTHR22550:SF5">
    <property type="entry name" value="LEUCINE ZIPPER PROTEIN 4"/>
    <property type="match status" value="1"/>
</dbReference>
<evidence type="ECO:0000256" key="2">
    <source>
        <dbReference type="ARBA" id="ARBA00023136"/>
    </source>
</evidence>
<proteinExistence type="inferred from homology"/>
<evidence type="ECO:0000313" key="5">
    <source>
        <dbReference type="EMBL" id="MST90950.1"/>
    </source>
</evidence>
<dbReference type="EMBL" id="WMZR01000003">
    <property type="protein sequence ID" value="MTS50651.1"/>
    <property type="molecule type" value="Genomic_DNA"/>
</dbReference>
<dbReference type="Proteomes" id="UP000449193">
    <property type="component" value="Unassembled WGS sequence"/>
</dbReference>
<comment type="similarity">
    <text evidence="1">Belongs to the GerABKA family.</text>
</comment>
<evidence type="ECO:0000256" key="1">
    <source>
        <dbReference type="ARBA" id="ARBA00005278"/>
    </source>
</evidence>